<evidence type="ECO:0000256" key="1">
    <source>
        <dbReference type="ARBA" id="ARBA00009437"/>
    </source>
</evidence>
<dbReference type="PATRIC" id="fig|518642.7.peg.1749"/>
<dbReference type="Gene3D" id="1.10.10.10">
    <property type="entry name" value="Winged helix-like DNA-binding domain superfamily/Winged helix DNA-binding domain"/>
    <property type="match status" value="1"/>
</dbReference>
<dbReference type="AlphaFoldDB" id="A0A1E7LZG4"/>
<dbReference type="Pfam" id="PF03466">
    <property type="entry name" value="LysR_substrate"/>
    <property type="match status" value="1"/>
</dbReference>
<keyword evidence="2" id="KW-0805">Transcription regulation</keyword>
<dbReference type="OrthoDB" id="3286335at2"/>
<dbReference type="PANTHER" id="PTHR30126:SF39">
    <property type="entry name" value="HTH-TYPE TRANSCRIPTIONAL REGULATOR CYSL"/>
    <property type="match status" value="1"/>
</dbReference>
<protein>
    <submittedName>
        <fullName evidence="6">LysR family transcriptional regulator</fullName>
    </submittedName>
</protein>
<evidence type="ECO:0000313" key="7">
    <source>
        <dbReference type="Proteomes" id="UP000175971"/>
    </source>
</evidence>
<name>A0A1E7LZG4_9ACTN</name>
<dbReference type="InterPro" id="IPR000847">
    <property type="entry name" value="LysR_HTH_N"/>
</dbReference>
<evidence type="ECO:0000313" key="6">
    <source>
        <dbReference type="EMBL" id="OEV21640.1"/>
    </source>
</evidence>
<dbReference type="InterPro" id="IPR005119">
    <property type="entry name" value="LysR_subst-bd"/>
</dbReference>
<accession>A0A1E7LZG4</accession>
<evidence type="ECO:0000256" key="2">
    <source>
        <dbReference type="ARBA" id="ARBA00023015"/>
    </source>
</evidence>
<dbReference type="CDD" id="cd05466">
    <property type="entry name" value="PBP2_LTTR_substrate"/>
    <property type="match status" value="1"/>
</dbReference>
<reference evidence="6 7" key="1">
    <citation type="journal article" date="2016" name="Front. Microbiol.">
        <title>Comparative Genomics Analysis of Streptomyces Species Reveals Their Adaptation to the Marine Environment and Their Diversity at the Genomic Level.</title>
        <authorList>
            <person name="Tian X."/>
            <person name="Zhang Z."/>
            <person name="Yang T."/>
            <person name="Chen M."/>
            <person name="Li J."/>
            <person name="Chen F."/>
            <person name="Yang J."/>
            <person name="Li W."/>
            <person name="Zhang B."/>
            <person name="Zhang Z."/>
            <person name="Wu J."/>
            <person name="Zhang C."/>
            <person name="Long L."/>
            <person name="Xiao J."/>
        </authorList>
    </citation>
    <scope>NUCLEOTIDE SEQUENCE [LARGE SCALE GENOMIC DNA]</scope>
    <source>
        <strain evidence="6 7">SCSIO M10372</strain>
    </source>
</reference>
<dbReference type="Proteomes" id="UP000175971">
    <property type="component" value="Unassembled WGS sequence"/>
</dbReference>
<gene>
    <name evidence="6" type="ORF">AN221_05250</name>
</gene>
<keyword evidence="7" id="KW-1185">Reference proteome</keyword>
<dbReference type="SUPFAM" id="SSF53850">
    <property type="entry name" value="Periplasmic binding protein-like II"/>
    <property type="match status" value="1"/>
</dbReference>
<dbReference type="PRINTS" id="PR00039">
    <property type="entry name" value="HTHLYSR"/>
</dbReference>
<sequence length="305" mass="32461">MTLDLALYQLRTFREVARLGSLTKAARSLGYAQSSVTSHIRLLESRVGMPLVQRLPHGVRLTPSGVIFHEYAKRIFNVVDEMATALNPPGEPEGRATVGASALLLETRVGSLIKESRYRYPRVQISPRQLSIGAAATAVRDGELDLALVHGDFIGNEADPPGVVVERLPDLEVLPVGSFALAEAVDRRAALAAVKVLAVDPDCASHQLLVTALREIHGIAPQVIEAGSMGGARELARAGYGIAMLPAESVGPESEGSGLTVLPGLPRVRLGVRAMWLGREMAVGAVSAVRDVAIRVGRDREPQIA</sequence>
<dbReference type="InterPro" id="IPR036390">
    <property type="entry name" value="WH_DNA-bd_sf"/>
</dbReference>
<evidence type="ECO:0000256" key="3">
    <source>
        <dbReference type="ARBA" id="ARBA00023125"/>
    </source>
</evidence>
<comment type="similarity">
    <text evidence="1">Belongs to the LysR transcriptional regulatory family.</text>
</comment>
<dbReference type="PANTHER" id="PTHR30126">
    <property type="entry name" value="HTH-TYPE TRANSCRIPTIONAL REGULATOR"/>
    <property type="match status" value="1"/>
</dbReference>
<dbReference type="PROSITE" id="PS50931">
    <property type="entry name" value="HTH_LYSR"/>
    <property type="match status" value="1"/>
</dbReference>
<comment type="caution">
    <text evidence="6">The sequence shown here is derived from an EMBL/GenBank/DDBJ whole genome shotgun (WGS) entry which is preliminary data.</text>
</comment>
<dbReference type="Pfam" id="PF00126">
    <property type="entry name" value="HTH_1"/>
    <property type="match status" value="1"/>
</dbReference>
<keyword evidence="3" id="KW-0238">DNA-binding</keyword>
<evidence type="ECO:0000256" key="4">
    <source>
        <dbReference type="ARBA" id="ARBA00023163"/>
    </source>
</evidence>
<dbReference type="Gene3D" id="3.40.190.10">
    <property type="entry name" value="Periplasmic binding protein-like II"/>
    <property type="match status" value="2"/>
</dbReference>
<evidence type="ECO:0000259" key="5">
    <source>
        <dbReference type="PROSITE" id="PS50931"/>
    </source>
</evidence>
<dbReference type="GO" id="GO:0003700">
    <property type="term" value="F:DNA-binding transcription factor activity"/>
    <property type="evidence" value="ECO:0007669"/>
    <property type="project" value="InterPro"/>
</dbReference>
<dbReference type="GO" id="GO:0000976">
    <property type="term" value="F:transcription cis-regulatory region binding"/>
    <property type="evidence" value="ECO:0007669"/>
    <property type="project" value="TreeGrafter"/>
</dbReference>
<organism evidence="6 7">
    <name type="scientific">Streptomyces nanshensis</name>
    <dbReference type="NCBI Taxonomy" id="518642"/>
    <lineage>
        <taxon>Bacteria</taxon>
        <taxon>Bacillati</taxon>
        <taxon>Actinomycetota</taxon>
        <taxon>Actinomycetes</taxon>
        <taxon>Kitasatosporales</taxon>
        <taxon>Streptomycetaceae</taxon>
        <taxon>Streptomyces</taxon>
    </lineage>
</organism>
<dbReference type="RefSeq" id="WP_070200030.1">
    <property type="nucleotide sequence ID" value="NZ_LJGZ01000009.1"/>
</dbReference>
<dbReference type="SUPFAM" id="SSF46785">
    <property type="entry name" value="Winged helix' DNA-binding domain"/>
    <property type="match status" value="1"/>
</dbReference>
<proteinExistence type="inferred from homology"/>
<dbReference type="InterPro" id="IPR036388">
    <property type="entry name" value="WH-like_DNA-bd_sf"/>
</dbReference>
<keyword evidence="4" id="KW-0804">Transcription</keyword>
<dbReference type="EMBL" id="LJGZ01000009">
    <property type="protein sequence ID" value="OEV21640.1"/>
    <property type="molecule type" value="Genomic_DNA"/>
</dbReference>
<feature type="domain" description="HTH lysR-type" evidence="5">
    <location>
        <begin position="1"/>
        <end position="62"/>
    </location>
</feature>